<evidence type="ECO:0000313" key="14">
    <source>
        <dbReference type="EMBL" id="HIW87536.1"/>
    </source>
</evidence>
<dbReference type="Gene3D" id="3.70.10.10">
    <property type="match status" value="1"/>
</dbReference>
<keyword evidence="5 14" id="KW-0808">Transferase</keyword>
<evidence type="ECO:0000256" key="5">
    <source>
        <dbReference type="ARBA" id="ARBA00022679"/>
    </source>
</evidence>
<gene>
    <name evidence="14" type="primary">dnaN</name>
    <name evidence="14" type="ORF">IAC47_04590</name>
</gene>
<reference evidence="14" key="2">
    <citation type="submission" date="2021-04" db="EMBL/GenBank/DDBJ databases">
        <authorList>
            <person name="Gilroy R."/>
        </authorList>
    </citation>
    <scope>NUCLEOTIDE SEQUENCE</scope>
    <source>
        <strain evidence="14">Gambia16-930</strain>
    </source>
</reference>
<feature type="domain" description="DNA polymerase III beta sliding clamp C-terminal" evidence="13">
    <location>
        <begin position="121"/>
        <end position="229"/>
    </location>
</feature>
<organism evidence="14 15">
    <name type="scientific">Candidatus Onthomorpha intestinigallinarum</name>
    <dbReference type="NCBI Taxonomy" id="2840880"/>
    <lineage>
        <taxon>Bacteria</taxon>
        <taxon>Pseudomonadati</taxon>
        <taxon>Bacteroidota</taxon>
        <taxon>Bacteroidia</taxon>
        <taxon>Bacteroidales</taxon>
        <taxon>Candidatus Onthomorpha</taxon>
    </lineage>
</organism>
<keyword evidence="4" id="KW-0963">Cytoplasm</keyword>
<evidence type="ECO:0000256" key="8">
    <source>
        <dbReference type="ARBA" id="ARBA00022932"/>
    </source>
</evidence>
<protein>
    <recommendedName>
        <fullName evidence="3">Beta sliding clamp</fullName>
    </recommendedName>
    <alternativeName>
        <fullName evidence="11">Beta-clamp processivity factor</fullName>
    </alternativeName>
    <alternativeName>
        <fullName evidence="10">DNA polymerase III beta sliding clamp subunit</fullName>
    </alternativeName>
</protein>
<dbReference type="SMART" id="SM00480">
    <property type="entry name" value="POL3Bc"/>
    <property type="match status" value="1"/>
</dbReference>
<comment type="caution">
    <text evidence="14">The sequence shown here is derived from an EMBL/GenBank/DDBJ whole genome shotgun (WGS) entry which is preliminary data.</text>
</comment>
<keyword evidence="6 14" id="KW-0548">Nucleotidyltransferase</keyword>
<comment type="subcellular location">
    <subcellularLocation>
        <location evidence="1">Cytoplasm</location>
    </subcellularLocation>
</comment>
<keyword evidence="7" id="KW-0235">DNA replication</keyword>
<dbReference type="Proteomes" id="UP000824267">
    <property type="component" value="Unassembled WGS sequence"/>
</dbReference>
<feature type="domain" description="DNA polymerase III beta sliding clamp central" evidence="12">
    <location>
        <begin position="2"/>
        <end position="117"/>
    </location>
</feature>
<dbReference type="GO" id="GO:0009360">
    <property type="term" value="C:DNA polymerase III complex"/>
    <property type="evidence" value="ECO:0007669"/>
    <property type="project" value="InterPro"/>
</dbReference>
<dbReference type="GO" id="GO:0005737">
    <property type="term" value="C:cytoplasm"/>
    <property type="evidence" value="ECO:0007669"/>
    <property type="project" value="UniProtKB-SubCell"/>
</dbReference>
<evidence type="ECO:0000256" key="10">
    <source>
        <dbReference type="ARBA" id="ARBA00030988"/>
    </source>
</evidence>
<evidence type="ECO:0000259" key="13">
    <source>
        <dbReference type="Pfam" id="PF02768"/>
    </source>
</evidence>
<comment type="similarity">
    <text evidence="2">Belongs to the beta sliding clamp family.</text>
</comment>
<evidence type="ECO:0000256" key="7">
    <source>
        <dbReference type="ARBA" id="ARBA00022705"/>
    </source>
</evidence>
<feature type="non-terminal residue" evidence="14">
    <location>
        <position position="1"/>
    </location>
</feature>
<evidence type="ECO:0000256" key="6">
    <source>
        <dbReference type="ARBA" id="ARBA00022695"/>
    </source>
</evidence>
<evidence type="ECO:0000256" key="2">
    <source>
        <dbReference type="ARBA" id="ARBA00010752"/>
    </source>
</evidence>
<dbReference type="GO" id="GO:0003887">
    <property type="term" value="F:DNA-directed DNA polymerase activity"/>
    <property type="evidence" value="ECO:0007669"/>
    <property type="project" value="UniProtKB-KW"/>
</dbReference>
<evidence type="ECO:0000259" key="12">
    <source>
        <dbReference type="Pfam" id="PF02767"/>
    </source>
</evidence>
<keyword evidence="9" id="KW-0238">DNA-binding</keyword>
<evidence type="ECO:0000256" key="9">
    <source>
        <dbReference type="ARBA" id="ARBA00023125"/>
    </source>
</evidence>
<dbReference type="PANTHER" id="PTHR30478:SF0">
    <property type="entry name" value="BETA SLIDING CLAMP"/>
    <property type="match status" value="1"/>
</dbReference>
<evidence type="ECO:0000313" key="15">
    <source>
        <dbReference type="Proteomes" id="UP000824267"/>
    </source>
</evidence>
<evidence type="ECO:0000256" key="1">
    <source>
        <dbReference type="ARBA" id="ARBA00004496"/>
    </source>
</evidence>
<evidence type="ECO:0000256" key="11">
    <source>
        <dbReference type="ARBA" id="ARBA00033276"/>
    </source>
</evidence>
<reference evidence="14" key="1">
    <citation type="journal article" date="2021" name="PeerJ">
        <title>Extensive microbial diversity within the chicken gut microbiome revealed by metagenomics and culture.</title>
        <authorList>
            <person name="Gilroy R."/>
            <person name="Ravi A."/>
            <person name="Getino M."/>
            <person name="Pursley I."/>
            <person name="Horton D.L."/>
            <person name="Alikhan N.F."/>
            <person name="Baker D."/>
            <person name="Gharbi K."/>
            <person name="Hall N."/>
            <person name="Watson M."/>
            <person name="Adriaenssens E.M."/>
            <person name="Foster-Nyarko E."/>
            <person name="Jarju S."/>
            <person name="Secka A."/>
            <person name="Antonio M."/>
            <person name="Oren A."/>
            <person name="Chaudhuri R.R."/>
            <person name="La Ragione R."/>
            <person name="Hildebrand F."/>
            <person name="Pallen M.J."/>
        </authorList>
    </citation>
    <scope>NUCLEOTIDE SEQUENCE</scope>
    <source>
        <strain evidence="14">Gambia16-930</strain>
    </source>
</reference>
<dbReference type="InterPro" id="IPR022637">
    <property type="entry name" value="DNA_polIII_beta_cen"/>
</dbReference>
<dbReference type="SUPFAM" id="SSF55979">
    <property type="entry name" value="DNA clamp"/>
    <property type="match status" value="2"/>
</dbReference>
<keyword evidence="8" id="KW-0239">DNA-directed DNA polymerase</keyword>
<accession>A0A9D1RJ44</accession>
<dbReference type="Gene3D" id="3.10.150.10">
    <property type="entry name" value="DNA Polymerase III, subunit A, domain 2"/>
    <property type="match status" value="1"/>
</dbReference>
<name>A0A9D1RJ44_9BACT</name>
<dbReference type="InterPro" id="IPR001001">
    <property type="entry name" value="DNA_polIII_beta"/>
</dbReference>
<dbReference type="GO" id="GO:0003677">
    <property type="term" value="F:DNA binding"/>
    <property type="evidence" value="ECO:0007669"/>
    <property type="project" value="UniProtKB-KW"/>
</dbReference>
<dbReference type="AlphaFoldDB" id="A0A9D1RJ44"/>
<dbReference type="Pfam" id="PF02768">
    <property type="entry name" value="DNA_pol3_beta_3"/>
    <property type="match status" value="1"/>
</dbReference>
<dbReference type="InterPro" id="IPR046938">
    <property type="entry name" value="DNA_clamp_sf"/>
</dbReference>
<dbReference type="InterPro" id="IPR022635">
    <property type="entry name" value="DNA_polIII_beta_C"/>
</dbReference>
<evidence type="ECO:0000256" key="4">
    <source>
        <dbReference type="ARBA" id="ARBA00022490"/>
    </source>
</evidence>
<dbReference type="CDD" id="cd00140">
    <property type="entry name" value="beta_clamp"/>
    <property type="match status" value="1"/>
</dbReference>
<dbReference type="EMBL" id="DXGG01000146">
    <property type="protein sequence ID" value="HIW87536.1"/>
    <property type="molecule type" value="Genomic_DNA"/>
</dbReference>
<evidence type="ECO:0000256" key="3">
    <source>
        <dbReference type="ARBA" id="ARBA00021035"/>
    </source>
</evidence>
<proteinExistence type="inferred from homology"/>
<dbReference type="GO" id="GO:0008408">
    <property type="term" value="F:3'-5' exonuclease activity"/>
    <property type="evidence" value="ECO:0007669"/>
    <property type="project" value="InterPro"/>
</dbReference>
<dbReference type="PANTHER" id="PTHR30478">
    <property type="entry name" value="DNA POLYMERASE III SUBUNIT BETA"/>
    <property type="match status" value="1"/>
</dbReference>
<dbReference type="Pfam" id="PF02767">
    <property type="entry name" value="DNA_pol3_beta_2"/>
    <property type="match status" value="1"/>
</dbReference>
<dbReference type="NCBIfam" id="TIGR00663">
    <property type="entry name" value="dnan"/>
    <property type="match status" value="1"/>
</dbReference>
<sequence>VISSSVLSKAITKTIFATGSEELRPQMGGVLCEQTTEGTVFVATDAHKLVKYTRTDCSVDENRSYILPKKPLTLLNKLLVSNKEDVDVVIDNNETNVRFDFCNYTLVSRLIDGKYPNYNAAIPSNNPNKLIIDRNMLYDSVKRVSVFASQTSNQVVFRLNGNKLLIYAQDTDMATDAREELNCNYQGEEMEIGFNANYLTEMLNNVDTEMLLMEMSTPDRAGIIYPYDEQAEETQENILMLIMPVVLMN</sequence>
<dbReference type="GO" id="GO:0006271">
    <property type="term" value="P:DNA strand elongation involved in DNA replication"/>
    <property type="evidence" value="ECO:0007669"/>
    <property type="project" value="TreeGrafter"/>
</dbReference>